<evidence type="ECO:0000313" key="2">
    <source>
        <dbReference type="Proteomes" id="UP000789920"/>
    </source>
</evidence>
<feature type="non-terminal residue" evidence="1">
    <location>
        <position position="1"/>
    </location>
</feature>
<protein>
    <submittedName>
        <fullName evidence="1">26750_t:CDS:1</fullName>
    </submittedName>
</protein>
<name>A0ACA9PQ11_9GLOM</name>
<proteinExistence type="predicted"/>
<reference evidence="1" key="1">
    <citation type="submission" date="2021-06" db="EMBL/GenBank/DDBJ databases">
        <authorList>
            <person name="Kallberg Y."/>
            <person name="Tangrot J."/>
            <person name="Rosling A."/>
        </authorList>
    </citation>
    <scope>NUCLEOTIDE SEQUENCE</scope>
    <source>
        <strain evidence="1">MA461A</strain>
    </source>
</reference>
<comment type="caution">
    <text evidence="1">The sequence shown here is derived from an EMBL/GenBank/DDBJ whole genome shotgun (WGS) entry which is preliminary data.</text>
</comment>
<gene>
    <name evidence="1" type="ORF">RPERSI_LOCUS10663</name>
</gene>
<dbReference type="Proteomes" id="UP000789920">
    <property type="component" value="Unassembled WGS sequence"/>
</dbReference>
<organism evidence="1 2">
    <name type="scientific">Racocetra persica</name>
    <dbReference type="NCBI Taxonomy" id="160502"/>
    <lineage>
        <taxon>Eukaryota</taxon>
        <taxon>Fungi</taxon>
        <taxon>Fungi incertae sedis</taxon>
        <taxon>Mucoromycota</taxon>
        <taxon>Glomeromycotina</taxon>
        <taxon>Glomeromycetes</taxon>
        <taxon>Diversisporales</taxon>
        <taxon>Gigasporaceae</taxon>
        <taxon>Racocetra</taxon>
    </lineage>
</organism>
<evidence type="ECO:0000313" key="1">
    <source>
        <dbReference type="EMBL" id="CAG8712732.1"/>
    </source>
</evidence>
<sequence>KLTENDTLSWSKLFSHNLVKIKSKLTDLLGPSLDNLEDEIVDEKVQQETYDNEEKIRLDWMILSEMGPNAIVDSSSDLACNRDDINAENSVPNIVDCYTLNKKQLKIFK</sequence>
<dbReference type="EMBL" id="CAJVQC010021295">
    <property type="protein sequence ID" value="CAG8712732.1"/>
    <property type="molecule type" value="Genomic_DNA"/>
</dbReference>
<accession>A0ACA9PQ11</accession>
<keyword evidence="2" id="KW-1185">Reference proteome</keyword>